<protein>
    <recommendedName>
        <fullName evidence="3">DUF2846 domain-containing protein</fullName>
    </recommendedName>
</protein>
<comment type="caution">
    <text evidence="1">The sequence shown here is derived from an EMBL/GenBank/DDBJ whole genome shotgun (WGS) entry which is preliminary data.</text>
</comment>
<dbReference type="Proteomes" id="UP000244248">
    <property type="component" value="Unassembled WGS sequence"/>
</dbReference>
<keyword evidence="2" id="KW-1185">Reference proteome</keyword>
<proteinExistence type="predicted"/>
<dbReference type="RefSeq" id="WP_107938790.1">
    <property type="nucleotide sequence ID" value="NZ_QANS01000001.1"/>
</dbReference>
<accession>A0A2T5MKH0</accession>
<evidence type="ECO:0008006" key="3">
    <source>
        <dbReference type="Google" id="ProtNLM"/>
    </source>
</evidence>
<organism evidence="1 2">
    <name type="scientific">Stenotrophobium rhamnosiphilum</name>
    <dbReference type="NCBI Taxonomy" id="2029166"/>
    <lineage>
        <taxon>Bacteria</taxon>
        <taxon>Pseudomonadati</taxon>
        <taxon>Pseudomonadota</taxon>
        <taxon>Gammaproteobacteria</taxon>
        <taxon>Nevskiales</taxon>
        <taxon>Nevskiaceae</taxon>
        <taxon>Stenotrophobium</taxon>
    </lineage>
</organism>
<dbReference type="EMBL" id="QANS01000001">
    <property type="protein sequence ID" value="PTU33083.1"/>
    <property type="molecule type" value="Genomic_DNA"/>
</dbReference>
<gene>
    <name evidence="1" type="ORF">CJD38_02970</name>
</gene>
<dbReference type="PROSITE" id="PS51257">
    <property type="entry name" value="PROKAR_LIPOPROTEIN"/>
    <property type="match status" value="1"/>
</dbReference>
<dbReference type="OrthoDB" id="6270064at2"/>
<evidence type="ECO:0000313" key="2">
    <source>
        <dbReference type="Proteomes" id="UP000244248"/>
    </source>
</evidence>
<sequence length="333" mass="35826">MHSKLLRTTGLLVASMLGACSTHYNVKPEMVARYKAPPAPSAQETQLYLIRGSAFQGSGRGMWVAVNDQVVADLASGSHVLLKTKAGLNSVNFVQGKAGFAYMTVDNRGGQTVFAAVDYATGALKEVPRDLGISMVMETTTSAPLKEPRPNDAYDNLLLNPELLDLGLTDTSAEPLHVDAQSAVITFYRPAKLIAQVPFTIWSEAGYAGSLLGNQYVQVRVDPGTHTFIGFSERLSVLKATVEAGKEYAAEFDVGMGWNQAHIKLLPVNLNSEGAKVDAWRQQLKLVGASAATLQKSEVAPRVAAAFDYLKALKDQWGPEEVASRSLKVSDGR</sequence>
<reference evidence="1 2" key="1">
    <citation type="submission" date="2018-04" db="EMBL/GenBank/DDBJ databases">
        <title>Novel species isolated from glacier.</title>
        <authorList>
            <person name="Liu Q."/>
            <person name="Xin Y.-H."/>
        </authorList>
    </citation>
    <scope>NUCLEOTIDE SEQUENCE [LARGE SCALE GENOMIC DNA]</scope>
    <source>
        <strain evidence="1 2">GT1R17</strain>
    </source>
</reference>
<dbReference type="AlphaFoldDB" id="A0A2T5MKH0"/>
<evidence type="ECO:0000313" key="1">
    <source>
        <dbReference type="EMBL" id="PTU33083.1"/>
    </source>
</evidence>
<name>A0A2T5MKH0_9GAMM</name>